<protein>
    <recommendedName>
        <fullName evidence="2">HTH APSES-type domain-containing protein</fullName>
    </recommendedName>
</protein>
<dbReference type="PROSITE" id="PS51299">
    <property type="entry name" value="HTH_APSES"/>
    <property type="match status" value="1"/>
</dbReference>
<dbReference type="PANTHER" id="PTHR43828">
    <property type="entry name" value="ASPARAGINASE"/>
    <property type="match status" value="1"/>
</dbReference>
<feature type="compositionally biased region" description="Low complexity" evidence="1">
    <location>
        <begin position="397"/>
        <end position="435"/>
    </location>
</feature>
<dbReference type="Gene3D" id="3.10.260.10">
    <property type="entry name" value="Transcription regulator HTH, APSES-type DNA-binding domain"/>
    <property type="match status" value="1"/>
</dbReference>
<feature type="region of interest" description="Disordered" evidence="1">
    <location>
        <begin position="1"/>
        <end position="28"/>
    </location>
</feature>
<gene>
    <name evidence="3" type="ORF">CXQ85_002430</name>
</gene>
<dbReference type="STRING" id="45357.A0A2V1ARE0"/>
<evidence type="ECO:0000313" key="3">
    <source>
        <dbReference type="EMBL" id="PVH20630.1"/>
    </source>
</evidence>
<dbReference type="GO" id="GO:0000981">
    <property type="term" value="F:DNA-binding transcription factor activity, RNA polymerase II-specific"/>
    <property type="evidence" value="ECO:0007669"/>
    <property type="project" value="UniProtKB-ARBA"/>
</dbReference>
<evidence type="ECO:0000259" key="2">
    <source>
        <dbReference type="PROSITE" id="PS51299"/>
    </source>
</evidence>
<reference evidence="3 4" key="1">
    <citation type="submission" date="2017-12" db="EMBL/GenBank/DDBJ databases">
        <title>Genome Sequence of a Multidrug-Resistant Candida haemulonii Isolate from a Patient with Chronic Leg Ulcers in Israel.</title>
        <authorList>
            <person name="Chow N.A."/>
            <person name="Gade L."/>
            <person name="Batra D."/>
            <person name="Rowe L.A."/>
            <person name="Ben-Ami R."/>
            <person name="Loparev V.N."/>
            <person name="Litvintseva A.P."/>
        </authorList>
    </citation>
    <scope>NUCLEOTIDE SEQUENCE [LARGE SCALE GENOMIC DNA]</scope>
    <source>
        <strain evidence="3 4">B11899</strain>
    </source>
</reference>
<dbReference type="Proteomes" id="UP000244309">
    <property type="component" value="Unassembled WGS sequence"/>
</dbReference>
<feature type="compositionally biased region" description="Pro residues" evidence="1">
    <location>
        <begin position="17"/>
        <end position="28"/>
    </location>
</feature>
<dbReference type="RefSeq" id="XP_025341570.1">
    <property type="nucleotide sequence ID" value="XM_025486105.1"/>
</dbReference>
<accession>A0A2V1ARE0</accession>
<evidence type="ECO:0000313" key="4">
    <source>
        <dbReference type="Proteomes" id="UP000244309"/>
    </source>
</evidence>
<organism evidence="3 4">
    <name type="scientific">Candidozyma haemuli</name>
    <dbReference type="NCBI Taxonomy" id="45357"/>
    <lineage>
        <taxon>Eukaryota</taxon>
        <taxon>Fungi</taxon>
        <taxon>Dikarya</taxon>
        <taxon>Ascomycota</taxon>
        <taxon>Saccharomycotina</taxon>
        <taxon>Pichiomycetes</taxon>
        <taxon>Metschnikowiaceae</taxon>
        <taxon>Candidozyma</taxon>
    </lineage>
</organism>
<dbReference type="SUPFAM" id="SSF54616">
    <property type="entry name" value="DNA-binding domain of Mlu1-box binding protein MBP1"/>
    <property type="match status" value="1"/>
</dbReference>
<dbReference type="VEuPathDB" id="FungiDB:CXQ85_002430"/>
<feature type="region of interest" description="Disordered" evidence="1">
    <location>
        <begin position="93"/>
        <end position="149"/>
    </location>
</feature>
<dbReference type="InterPro" id="IPR003163">
    <property type="entry name" value="Tscrpt_reg_HTH_APSES-type"/>
</dbReference>
<dbReference type="InterPro" id="IPR051642">
    <property type="entry name" value="SWI6-like"/>
</dbReference>
<dbReference type="GO" id="GO:0003677">
    <property type="term" value="F:DNA binding"/>
    <property type="evidence" value="ECO:0007669"/>
    <property type="project" value="InterPro"/>
</dbReference>
<feature type="compositionally biased region" description="Polar residues" evidence="1">
    <location>
        <begin position="358"/>
        <end position="389"/>
    </location>
</feature>
<dbReference type="GeneID" id="37007761"/>
<comment type="caution">
    <text evidence="3">The sequence shown here is derived from an EMBL/GenBank/DDBJ whole genome shotgun (WGS) entry which is preliminary data.</text>
</comment>
<dbReference type="GO" id="GO:0030907">
    <property type="term" value="C:MBF transcription complex"/>
    <property type="evidence" value="ECO:0007669"/>
    <property type="project" value="TreeGrafter"/>
</dbReference>
<dbReference type="PANTHER" id="PTHR43828:SF5">
    <property type="entry name" value="TRANSCRIPTIONAL REPRESSOR XBP1"/>
    <property type="match status" value="1"/>
</dbReference>
<keyword evidence="4" id="KW-1185">Reference proteome</keyword>
<name>A0A2V1ARE0_9ASCO</name>
<dbReference type="GO" id="GO:0033309">
    <property type="term" value="C:SBF transcription complex"/>
    <property type="evidence" value="ECO:0007669"/>
    <property type="project" value="TreeGrafter"/>
</dbReference>
<feature type="compositionally biased region" description="Basic and acidic residues" evidence="1">
    <location>
        <begin position="439"/>
        <end position="448"/>
    </location>
</feature>
<sequence>MFNTLPPISHLTDSLNVPPPARSGPPPPVSMSYYRAAPHSPLPSMGSLAPMAGVGAAAVPVTYAAPQLPEPYHHYEPYPPPMPTYLSHGPSLVQYSLNGPPRSAPRAASLNTSDYRFVDDDSNRPRKKQKKEPSTSVLRFQDRSDTSRFKDSYKQHGKRLFPDSHEKFPVAPLPEALQVSPPELTSELSDQIYPSIVTKKYSASALGSNRSHLLVYEYPLATQWVIWDYETGYTHLTGLWRAALHEHALHRNKNGVVHVKPNAKADIVKLLESTPQALHPYIKRVRGGFLKIQGTWVPHSLCKRLARSFCYYIRYQLVPIFGPDFPDLCLRPEDPGFGELRFDVCGDASDFSIDIDTSSAGSESCPISPTSESGPQFSTDSTSYYTGASQAKVPERSGSLSSTFSRSSNENQPSFSSASSTSTSVSSVEQSASQSPDRPAAKRDDESRMSYADMVDIVNASKCLQRLRQGSCSEEHE</sequence>
<feature type="domain" description="HTH APSES-type" evidence="2">
    <location>
        <begin position="200"/>
        <end position="332"/>
    </location>
</feature>
<dbReference type="OrthoDB" id="5562739at2759"/>
<dbReference type="InterPro" id="IPR036887">
    <property type="entry name" value="HTH_APSES_sf"/>
</dbReference>
<feature type="compositionally biased region" description="Basic and acidic residues" evidence="1">
    <location>
        <begin position="140"/>
        <end position="149"/>
    </location>
</feature>
<dbReference type="AlphaFoldDB" id="A0A2V1ARE0"/>
<dbReference type="EMBL" id="PKFO01000003">
    <property type="protein sequence ID" value="PVH20630.1"/>
    <property type="molecule type" value="Genomic_DNA"/>
</dbReference>
<proteinExistence type="predicted"/>
<evidence type="ECO:0000256" key="1">
    <source>
        <dbReference type="SAM" id="MobiDB-lite"/>
    </source>
</evidence>
<feature type="region of interest" description="Disordered" evidence="1">
    <location>
        <begin position="358"/>
        <end position="453"/>
    </location>
</feature>